<dbReference type="RefSeq" id="WP_095489650.1">
    <property type="nucleotide sequence ID" value="NZ_CP088151.1"/>
</dbReference>
<name>A0AB36QZH6_9HYPH</name>
<dbReference type="InterPro" id="IPR008767">
    <property type="entry name" value="Phage_SPP1_head-tail_adaptor"/>
</dbReference>
<dbReference type="InterPro" id="IPR038666">
    <property type="entry name" value="SSP1_head-tail_sf"/>
</dbReference>
<gene>
    <name evidence="1" type="ORF">CIT25_35110</name>
</gene>
<dbReference type="Proteomes" id="UP000216215">
    <property type="component" value="Unassembled WGS sequence"/>
</dbReference>
<evidence type="ECO:0000313" key="1">
    <source>
        <dbReference type="EMBL" id="PAP97818.1"/>
    </source>
</evidence>
<organism evidence="1 2">
    <name type="scientific">Mesorhizobium mediterraneum</name>
    <dbReference type="NCBI Taxonomy" id="43617"/>
    <lineage>
        <taxon>Bacteria</taxon>
        <taxon>Pseudomonadati</taxon>
        <taxon>Pseudomonadota</taxon>
        <taxon>Alphaproteobacteria</taxon>
        <taxon>Hyphomicrobiales</taxon>
        <taxon>Phyllobacteriaceae</taxon>
        <taxon>Mesorhizobium</taxon>
    </lineage>
</organism>
<dbReference type="AlphaFoldDB" id="A0AB36QZH6"/>
<comment type="caution">
    <text evidence="1">The sequence shown here is derived from an EMBL/GenBank/DDBJ whole genome shotgun (WGS) entry which is preliminary data.</text>
</comment>
<dbReference type="NCBIfam" id="TIGR01563">
    <property type="entry name" value="gp16_SPP1"/>
    <property type="match status" value="1"/>
</dbReference>
<dbReference type="Gene3D" id="2.40.10.270">
    <property type="entry name" value="Bacteriophage SPP1 head-tail adaptor protein"/>
    <property type="match status" value="1"/>
</dbReference>
<reference evidence="2" key="1">
    <citation type="submission" date="2017-08" db="EMBL/GenBank/DDBJ databases">
        <title>Mesorhizobium wenxinae sp. nov., a novel rhizobial species isolated from root nodules of chickpea (Cicer arietinum L.).</title>
        <authorList>
            <person name="Zhang J."/>
        </authorList>
    </citation>
    <scope>NUCLEOTIDE SEQUENCE [LARGE SCALE GENOMIC DNA]</scope>
    <source>
        <strain evidence="2">USDA 3392</strain>
    </source>
</reference>
<evidence type="ECO:0008006" key="3">
    <source>
        <dbReference type="Google" id="ProtNLM"/>
    </source>
</evidence>
<accession>A0AB36QZH6</accession>
<dbReference type="Pfam" id="PF05521">
    <property type="entry name" value="Phage_HCP"/>
    <property type="match status" value="1"/>
</dbReference>
<protein>
    <recommendedName>
        <fullName evidence="3">Head-tail adaptor protein</fullName>
    </recommendedName>
</protein>
<sequence>MIAAGRMDRRINIQRVTESRDPTYGAVTETWSDWKTGVHAGLTQSTGREYLNTDQPVSERRKVFLVRYIDGLRVRDRIVFDSASYDIRDIREIGRRRFQEVHCEATT</sequence>
<proteinExistence type="predicted"/>
<evidence type="ECO:0000313" key="2">
    <source>
        <dbReference type="Proteomes" id="UP000216215"/>
    </source>
</evidence>
<keyword evidence="2" id="KW-1185">Reference proteome</keyword>
<dbReference type="EMBL" id="NPKI01000051">
    <property type="protein sequence ID" value="PAP97818.1"/>
    <property type="molecule type" value="Genomic_DNA"/>
</dbReference>